<feature type="transmembrane region" description="Helical" evidence="1">
    <location>
        <begin position="21"/>
        <end position="43"/>
    </location>
</feature>
<organism evidence="2">
    <name type="scientific">Ixodes ricinus</name>
    <name type="common">Common tick</name>
    <name type="synonym">Acarus ricinus</name>
    <dbReference type="NCBI Taxonomy" id="34613"/>
    <lineage>
        <taxon>Eukaryota</taxon>
        <taxon>Metazoa</taxon>
        <taxon>Ecdysozoa</taxon>
        <taxon>Arthropoda</taxon>
        <taxon>Chelicerata</taxon>
        <taxon>Arachnida</taxon>
        <taxon>Acari</taxon>
        <taxon>Parasitiformes</taxon>
        <taxon>Ixodida</taxon>
        <taxon>Ixodoidea</taxon>
        <taxon>Ixodidae</taxon>
        <taxon>Ixodinae</taxon>
        <taxon>Ixodes</taxon>
    </lineage>
</organism>
<dbReference type="EMBL" id="GIFC01006758">
    <property type="protein sequence ID" value="MXU88841.1"/>
    <property type="molecule type" value="Transcribed_RNA"/>
</dbReference>
<sequence>MASYWARSLALSAWASFSSKLLISSTVAFLEAFLSSFLILSSFCSHKTRALRAWSTCFSPSRIRSKWCLKAFRCSTKSLCTSVQKVFSSANWDITSWITRFSSA</sequence>
<proteinExistence type="predicted"/>
<evidence type="ECO:0000256" key="1">
    <source>
        <dbReference type="SAM" id="Phobius"/>
    </source>
</evidence>
<keyword evidence="1" id="KW-0812">Transmembrane</keyword>
<keyword evidence="1" id="KW-0472">Membrane</keyword>
<reference evidence="2" key="1">
    <citation type="submission" date="2019-12" db="EMBL/GenBank/DDBJ databases">
        <title>An insight into the sialome of adult female Ixodes ricinus ticks feeding for 6 days.</title>
        <authorList>
            <person name="Perner J."/>
            <person name="Ribeiro J.M.C."/>
        </authorList>
    </citation>
    <scope>NUCLEOTIDE SEQUENCE</scope>
    <source>
        <strain evidence="2">Semi-engorged</strain>
        <tissue evidence="2">Salivary glands</tissue>
    </source>
</reference>
<protein>
    <submittedName>
        <fullName evidence="2">Putative secreted protein</fullName>
    </submittedName>
</protein>
<accession>A0A6B0UD76</accession>
<evidence type="ECO:0000313" key="2">
    <source>
        <dbReference type="EMBL" id="MXU88841.1"/>
    </source>
</evidence>
<dbReference type="AlphaFoldDB" id="A0A6B0UD76"/>
<name>A0A6B0UD76_IXORI</name>
<keyword evidence="1" id="KW-1133">Transmembrane helix</keyword>